<name>A0AAU8JHR8_9CYAN</name>
<dbReference type="GO" id="GO:0016491">
    <property type="term" value="F:oxidoreductase activity"/>
    <property type="evidence" value="ECO:0007669"/>
    <property type="project" value="UniProtKB-KW"/>
</dbReference>
<dbReference type="InterPro" id="IPR036188">
    <property type="entry name" value="FAD/NAD-bd_sf"/>
</dbReference>
<sequence>MSHVVVIGCGVVGAAIAFELSRVPGLQVTAIDRQHPGQGATSAALGVLMGAISQKVKGRAWQLRHQSMQRYETLIPELEALTQKKIPFNRQGILKLCFAGENMSKWEELAQLRESQGLPLKILHPGEVRSQYPQLGNLDTLIAAVYSPSDRQVHPVLLTQALVEAAQCHEVKFQFDVTVEGFKTVAGENSTQSVTVVQTNRGDLTADWLVVAAGLGSTPLTAELQQPVSVTPVLGQALQLRLSHPLGNPDCQPVITGDDVHIVPCVDSGLTESMDYWVGATVEFPREFPLTAIAADESLLEEVWQRAIAFCPDLAKATIVRKWSGLRPRPQEQSAPVLGPMPGYDNVLLATGHYRNGVLLAPATAIAIRDVIVGKI</sequence>
<keyword evidence="1 3" id="KW-0560">Oxidoreductase</keyword>
<dbReference type="EC" id="1.-.-.-" evidence="3"/>
<feature type="domain" description="FAD dependent oxidoreductase" evidence="2">
    <location>
        <begin position="3"/>
        <end position="368"/>
    </location>
</feature>
<protein>
    <submittedName>
        <fullName evidence="3">FAD-dependent oxidoreductase</fullName>
        <ecNumber evidence="3">1.-.-.-</ecNumber>
    </submittedName>
</protein>
<dbReference type="InterPro" id="IPR006076">
    <property type="entry name" value="FAD-dep_OxRdtase"/>
</dbReference>
<accession>A0AAU8JHR8</accession>
<dbReference type="Pfam" id="PF01266">
    <property type="entry name" value="DAO"/>
    <property type="match status" value="1"/>
</dbReference>
<evidence type="ECO:0000259" key="2">
    <source>
        <dbReference type="Pfam" id="PF01266"/>
    </source>
</evidence>
<dbReference type="PANTHER" id="PTHR13847:SF289">
    <property type="entry name" value="GLYCINE OXIDASE"/>
    <property type="match status" value="1"/>
</dbReference>
<dbReference type="EMBL" id="CP159837">
    <property type="protein sequence ID" value="XCM38281.1"/>
    <property type="molecule type" value="Genomic_DNA"/>
</dbReference>
<dbReference type="AlphaFoldDB" id="A0AAU8JHR8"/>
<dbReference type="SUPFAM" id="SSF51905">
    <property type="entry name" value="FAD/NAD(P)-binding domain"/>
    <property type="match status" value="1"/>
</dbReference>
<gene>
    <name evidence="3" type="ORF">ABWT76_001118</name>
</gene>
<dbReference type="Gene3D" id="3.50.50.60">
    <property type="entry name" value="FAD/NAD(P)-binding domain"/>
    <property type="match status" value="1"/>
</dbReference>
<evidence type="ECO:0000313" key="3">
    <source>
        <dbReference type="EMBL" id="XCM38281.1"/>
    </source>
</evidence>
<reference evidence="3" key="1">
    <citation type="submission" date="2024-07" db="EMBL/GenBank/DDBJ databases">
        <authorList>
            <person name="Kim Y.J."/>
            <person name="Jeong J.Y."/>
        </authorList>
    </citation>
    <scope>NUCLEOTIDE SEQUENCE</scope>
    <source>
        <strain evidence="3">GIHE-MW2</strain>
    </source>
</reference>
<dbReference type="PANTHER" id="PTHR13847">
    <property type="entry name" value="SARCOSINE DEHYDROGENASE-RELATED"/>
    <property type="match status" value="1"/>
</dbReference>
<organism evidence="3">
    <name type="scientific">Planktothricoides raciborskii GIHE-MW2</name>
    <dbReference type="NCBI Taxonomy" id="2792601"/>
    <lineage>
        <taxon>Bacteria</taxon>
        <taxon>Bacillati</taxon>
        <taxon>Cyanobacteriota</taxon>
        <taxon>Cyanophyceae</taxon>
        <taxon>Oscillatoriophycideae</taxon>
        <taxon>Oscillatoriales</taxon>
        <taxon>Oscillatoriaceae</taxon>
        <taxon>Planktothricoides</taxon>
    </lineage>
</organism>
<evidence type="ECO:0000256" key="1">
    <source>
        <dbReference type="ARBA" id="ARBA00023002"/>
    </source>
</evidence>
<dbReference type="Gene3D" id="3.30.9.10">
    <property type="entry name" value="D-Amino Acid Oxidase, subunit A, domain 2"/>
    <property type="match status" value="1"/>
</dbReference>
<proteinExistence type="predicted"/>
<dbReference type="RefSeq" id="WP_054465847.1">
    <property type="nucleotide sequence ID" value="NZ_CP159837.1"/>
</dbReference>
<dbReference type="GO" id="GO:0005737">
    <property type="term" value="C:cytoplasm"/>
    <property type="evidence" value="ECO:0007669"/>
    <property type="project" value="TreeGrafter"/>
</dbReference>
<dbReference type="SUPFAM" id="SSF54373">
    <property type="entry name" value="FAD-linked reductases, C-terminal domain"/>
    <property type="match status" value="1"/>
</dbReference>